<dbReference type="STRING" id="573413.Spirs_1644"/>
<dbReference type="eggNOG" id="COG2265">
    <property type="taxonomic scope" value="Bacteria"/>
</dbReference>
<proteinExistence type="inferred from homology"/>
<dbReference type="KEGG" id="ssm:Spirs_1644"/>
<evidence type="ECO:0000259" key="6">
    <source>
        <dbReference type="PROSITE" id="PS50926"/>
    </source>
</evidence>
<evidence type="ECO:0000313" key="8">
    <source>
        <dbReference type="Proteomes" id="UP000002318"/>
    </source>
</evidence>
<dbReference type="AlphaFoldDB" id="E1R606"/>
<evidence type="ECO:0000256" key="1">
    <source>
        <dbReference type="ARBA" id="ARBA00022603"/>
    </source>
</evidence>
<keyword evidence="2 4" id="KW-0808">Transferase</keyword>
<dbReference type="InterPro" id="IPR010280">
    <property type="entry name" value="U5_MeTrfase_fam"/>
</dbReference>
<evidence type="ECO:0000256" key="5">
    <source>
        <dbReference type="PROSITE-ProRule" id="PRU10015"/>
    </source>
</evidence>
<dbReference type="Pfam" id="PF01938">
    <property type="entry name" value="TRAM"/>
    <property type="match status" value="1"/>
</dbReference>
<feature type="active site" evidence="5">
    <location>
        <position position="348"/>
    </location>
</feature>
<dbReference type="HOGENOM" id="CLU_014689_7_0_12"/>
<evidence type="ECO:0000256" key="2">
    <source>
        <dbReference type="ARBA" id="ARBA00022679"/>
    </source>
</evidence>
<dbReference type="PANTHER" id="PTHR11061">
    <property type="entry name" value="RNA M5U METHYLTRANSFERASE"/>
    <property type="match status" value="1"/>
</dbReference>
<dbReference type="InterPro" id="IPR029063">
    <property type="entry name" value="SAM-dependent_MTases_sf"/>
</dbReference>
<dbReference type="SUPFAM" id="SSF50249">
    <property type="entry name" value="Nucleic acid-binding proteins"/>
    <property type="match status" value="1"/>
</dbReference>
<dbReference type="OrthoDB" id="9804590at2"/>
<evidence type="ECO:0000256" key="4">
    <source>
        <dbReference type="PROSITE-ProRule" id="PRU01024"/>
    </source>
</evidence>
<dbReference type="Gene3D" id="3.40.50.150">
    <property type="entry name" value="Vaccinia Virus protein VP39"/>
    <property type="match status" value="2"/>
</dbReference>
<dbReference type="Pfam" id="PF05958">
    <property type="entry name" value="tRNA_U5-meth_tr"/>
    <property type="match status" value="1"/>
</dbReference>
<keyword evidence="8" id="KW-1185">Reference proteome</keyword>
<feature type="active site" description="Nucleophile" evidence="4">
    <location>
        <position position="348"/>
    </location>
</feature>
<reference evidence="7 8" key="1">
    <citation type="journal article" date="2010" name="Stand. Genomic Sci.">
        <title>Complete genome sequence of Spirochaeta smaragdinae type strain (SEBR 4228).</title>
        <authorList>
            <person name="Mavromatis K."/>
            <person name="Yasawong M."/>
            <person name="Chertkov O."/>
            <person name="Lapidus A."/>
            <person name="Lucas S."/>
            <person name="Nolan M."/>
            <person name="Del Rio T.G."/>
            <person name="Tice H."/>
            <person name="Cheng J.F."/>
            <person name="Pitluck S."/>
            <person name="Liolios K."/>
            <person name="Ivanova N."/>
            <person name="Tapia R."/>
            <person name="Han C."/>
            <person name="Bruce D."/>
            <person name="Goodwin L."/>
            <person name="Pati A."/>
            <person name="Chen A."/>
            <person name="Palaniappan K."/>
            <person name="Land M."/>
            <person name="Hauser L."/>
            <person name="Chang Y.J."/>
            <person name="Jeffries C.D."/>
            <person name="Detter J.C."/>
            <person name="Rohde M."/>
            <person name="Brambilla E."/>
            <person name="Spring S."/>
            <person name="Goker M."/>
            <person name="Sikorski J."/>
            <person name="Woyke T."/>
            <person name="Bristow J."/>
            <person name="Eisen J.A."/>
            <person name="Markowitz V."/>
            <person name="Hugenholtz P."/>
            <person name="Klenk H.P."/>
            <person name="Kyrpides N.C."/>
        </authorList>
    </citation>
    <scope>NUCLEOTIDE SEQUENCE [LARGE SCALE GENOMIC DNA]</scope>
    <source>
        <strain evidence="8">DSM 11293 / JCM 15392 / SEBR 4228</strain>
    </source>
</reference>
<dbReference type="PROSITE" id="PS01230">
    <property type="entry name" value="TRMA_1"/>
    <property type="match status" value="1"/>
</dbReference>
<dbReference type="InterPro" id="IPR030390">
    <property type="entry name" value="MeTrfase_TrmA_AS"/>
</dbReference>
<protein>
    <submittedName>
        <fullName evidence="7">(Uracil-5)-methyltransferase</fullName>
    </submittedName>
</protein>
<feature type="binding site" evidence="4">
    <location>
        <position position="265"/>
    </location>
    <ligand>
        <name>S-adenosyl-L-methionine</name>
        <dbReference type="ChEBI" id="CHEBI:59789"/>
    </ligand>
</feature>
<dbReference type="PANTHER" id="PTHR11061:SF30">
    <property type="entry name" value="TRNA (URACIL(54)-C(5))-METHYLTRANSFERASE"/>
    <property type="match status" value="1"/>
</dbReference>
<keyword evidence="1 4" id="KW-0489">Methyltransferase</keyword>
<gene>
    <name evidence="7" type="ordered locus">Spirs_1644</name>
</gene>
<dbReference type="InterPro" id="IPR002792">
    <property type="entry name" value="TRAM_dom"/>
</dbReference>
<dbReference type="InterPro" id="IPR012340">
    <property type="entry name" value="NA-bd_OB-fold"/>
</dbReference>
<dbReference type="Gene3D" id="2.40.50.140">
    <property type="entry name" value="Nucleic acid-binding proteins"/>
    <property type="match status" value="1"/>
</dbReference>
<evidence type="ECO:0000256" key="3">
    <source>
        <dbReference type="ARBA" id="ARBA00022691"/>
    </source>
</evidence>
<name>E1R606_SEDSS</name>
<sequence length="391" mass="43361">MNVDTYHITIESLAFGGDGVGTIEAPQSSLNGIRCFVPFSAPGDVLSIRIRHRGKRFVRGELLSIEIPSPNRTNPKCPHFGTCGGCQWQHIDYTTQLNSKSEILRQNLARIATIDVTPEEPIASPRVYAYRSRARLRSGENGRLGYHAASSHNVIAIDRCPVLTPDLEKRVIGGIESSTEFPHDSQFLFQEMGGNDHRVQWERIGNGGDEPIGFRQANEGVNKLLQNEIARFITQSEARVLDLYCGDGNLSLPLARQGCRVRGFDIATSSIKQANRLWRERSTDTHQVSYQRLDAMEAVKAMQQGAIRPFDAERPDVILLDPPRSGVGSEGMQALCTLKAQRILYLSCDPATLSRDLKSASAAGYHLLTVRAADMFPQTYHLESFAVLERG</sequence>
<dbReference type="Gene3D" id="2.40.50.1070">
    <property type="match status" value="1"/>
</dbReference>
<dbReference type="CDD" id="cd02440">
    <property type="entry name" value="AdoMet_MTases"/>
    <property type="match status" value="1"/>
</dbReference>
<feature type="binding site" evidence="4">
    <location>
        <position position="216"/>
    </location>
    <ligand>
        <name>S-adenosyl-L-methionine</name>
        <dbReference type="ChEBI" id="CHEBI:59789"/>
    </ligand>
</feature>
<keyword evidence="3 4" id="KW-0949">S-adenosyl-L-methionine</keyword>
<dbReference type="PROSITE" id="PS51687">
    <property type="entry name" value="SAM_MT_RNA_M5U"/>
    <property type="match status" value="1"/>
</dbReference>
<dbReference type="GO" id="GO:0070475">
    <property type="term" value="P:rRNA base methylation"/>
    <property type="evidence" value="ECO:0007669"/>
    <property type="project" value="TreeGrafter"/>
</dbReference>
<dbReference type="PROSITE" id="PS50926">
    <property type="entry name" value="TRAM"/>
    <property type="match status" value="1"/>
</dbReference>
<accession>E1R606</accession>
<feature type="binding site" evidence="4">
    <location>
        <position position="321"/>
    </location>
    <ligand>
        <name>S-adenosyl-L-methionine</name>
        <dbReference type="ChEBI" id="CHEBI:59789"/>
    </ligand>
</feature>
<dbReference type="Proteomes" id="UP000002318">
    <property type="component" value="Chromosome"/>
</dbReference>
<feature type="domain" description="TRAM" evidence="6">
    <location>
        <begin position="1"/>
        <end position="64"/>
    </location>
</feature>
<feature type="binding site" evidence="4">
    <location>
        <position position="244"/>
    </location>
    <ligand>
        <name>S-adenosyl-L-methionine</name>
        <dbReference type="ChEBI" id="CHEBI:59789"/>
    </ligand>
</feature>
<dbReference type="SUPFAM" id="SSF53335">
    <property type="entry name" value="S-adenosyl-L-methionine-dependent methyltransferases"/>
    <property type="match status" value="1"/>
</dbReference>
<dbReference type="EMBL" id="CP002116">
    <property type="protein sequence ID" value="ADK80771.1"/>
    <property type="molecule type" value="Genomic_DNA"/>
</dbReference>
<comment type="similarity">
    <text evidence="4">Belongs to the class I-like SAM-binding methyltransferase superfamily. RNA M5U methyltransferase family.</text>
</comment>
<evidence type="ECO:0000313" key="7">
    <source>
        <dbReference type="EMBL" id="ADK80771.1"/>
    </source>
</evidence>
<organism evidence="7 8">
    <name type="scientific">Sediminispirochaeta smaragdinae (strain DSM 11293 / JCM 15392 / SEBR 4228)</name>
    <name type="common">Spirochaeta smaragdinae</name>
    <dbReference type="NCBI Taxonomy" id="573413"/>
    <lineage>
        <taxon>Bacteria</taxon>
        <taxon>Pseudomonadati</taxon>
        <taxon>Spirochaetota</taxon>
        <taxon>Spirochaetia</taxon>
        <taxon>Spirochaetales</taxon>
        <taxon>Spirochaetaceae</taxon>
        <taxon>Sediminispirochaeta</taxon>
    </lineage>
</organism>
<dbReference type="GO" id="GO:0070041">
    <property type="term" value="F:rRNA (uridine-C5-)-methyltransferase activity"/>
    <property type="evidence" value="ECO:0007669"/>
    <property type="project" value="TreeGrafter"/>
</dbReference>